<dbReference type="NCBIfam" id="TIGR02960">
    <property type="entry name" value="SigX5"/>
    <property type="match status" value="1"/>
</dbReference>
<dbReference type="InterPro" id="IPR036388">
    <property type="entry name" value="WH-like_DNA-bd_sf"/>
</dbReference>
<feature type="domain" description="SnoaL-like" evidence="9">
    <location>
        <begin position="214"/>
        <end position="309"/>
    </location>
</feature>
<evidence type="ECO:0000313" key="11">
    <source>
        <dbReference type="Proteomes" id="UP000465304"/>
    </source>
</evidence>
<dbReference type="PANTHER" id="PTHR43133:SF65">
    <property type="entry name" value="ECF RNA POLYMERASE SIGMA FACTOR SIGG"/>
    <property type="match status" value="1"/>
</dbReference>
<proteinExistence type="inferred from homology"/>
<dbReference type="NCBIfam" id="NF006089">
    <property type="entry name" value="PRK08241.1"/>
    <property type="match status" value="1"/>
</dbReference>
<dbReference type="PANTHER" id="PTHR43133">
    <property type="entry name" value="RNA POLYMERASE ECF-TYPE SIGMA FACTO"/>
    <property type="match status" value="1"/>
</dbReference>
<dbReference type="InterPro" id="IPR007627">
    <property type="entry name" value="RNA_pol_sigma70_r2"/>
</dbReference>
<name>A0A7I9ZL21_9MYCO</name>
<dbReference type="Pfam" id="PF04542">
    <property type="entry name" value="Sigma70_r2"/>
    <property type="match status" value="1"/>
</dbReference>
<gene>
    <name evidence="10" type="primary">rpoE_3</name>
    <name evidence="10" type="ORF">MHIP_22250</name>
</gene>
<dbReference type="GO" id="GO:0003677">
    <property type="term" value="F:DNA binding"/>
    <property type="evidence" value="ECO:0007669"/>
    <property type="project" value="UniProtKB-KW"/>
</dbReference>
<dbReference type="InterPro" id="IPR013325">
    <property type="entry name" value="RNA_pol_sigma_r2"/>
</dbReference>
<dbReference type="RefSeq" id="WP_163888475.1">
    <property type="nucleotide sequence ID" value="NZ_BLLB01000002.1"/>
</dbReference>
<dbReference type="SUPFAM" id="SSF88659">
    <property type="entry name" value="Sigma3 and sigma4 domains of RNA polymerase sigma factors"/>
    <property type="match status" value="1"/>
</dbReference>
<evidence type="ECO:0000256" key="3">
    <source>
        <dbReference type="ARBA" id="ARBA00023015"/>
    </source>
</evidence>
<comment type="subunit">
    <text evidence="2">Interacts transiently with the RNA polymerase catalytic core formed by RpoA, RpoB, RpoC and RpoZ (2 alpha, 1 beta, 1 beta' and 1 omega subunit) to form the RNA polymerase holoenzyme that can initiate transcription.</text>
</comment>
<feature type="domain" description="RNA polymerase sigma factor 70 region 4 type 2" evidence="8">
    <location>
        <begin position="139"/>
        <end position="188"/>
    </location>
</feature>
<dbReference type="InterPro" id="IPR013324">
    <property type="entry name" value="RNA_pol_sigma_r3/r4-like"/>
</dbReference>
<reference evidence="10 11" key="1">
    <citation type="journal article" date="2019" name="Emerg. Microbes Infect.">
        <title>Comprehensive subspecies identification of 175 nontuberculous mycobacteria species based on 7547 genomic profiles.</title>
        <authorList>
            <person name="Matsumoto Y."/>
            <person name="Kinjo T."/>
            <person name="Motooka D."/>
            <person name="Nabeya D."/>
            <person name="Jung N."/>
            <person name="Uechi K."/>
            <person name="Horii T."/>
            <person name="Iida T."/>
            <person name="Fujita J."/>
            <person name="Nakamura S."/>
        </authorList>
    </citation>
    <scope>NUCLEOTIDE SEQUENCE [LARGE SCALE GENOMIC DNA]</scope>
    <source>
        <strain evidence="10 11">JCM 30996</strain>
    </source>
</reference>
<dbReference type="AlphaFoldDB" id="A0A7I9ZL21"/>
<comment type="caution">
    <text evidence="10">The sequence shown here is derived from an EMBL/GenBank/DDBJ whole genome shotgun (WGS) entry which is preliminary data.</text>
</comment>
<dbReference type="EMBL" id="BLLB01000002">
    <property type="protein sequence ID" value="GFH01742.1"/>
    <property type="molecule type" value="Genomic_DNA"/>
</dbReference>
<dbReference type="InterPro" id="IPR014305">
    <property type="entry name" value="RNA_pol_sigma-G_actinobac"/>
</dbReference>
<dbReference type="Proteomes" id="UP000465304">
    <property type="component" value="Unassembled WGS sequence"/>
</dbReference>
<dbReference type="Pfam" id="PF12680">
    <property type="entry name" value="SnoaL_2"/>
    <property type="match status" value="1"/>
</dbReference>
<dbReference type="Gene3D" id="1.10.1740.10">
    <property type="match status" value="1"/>
</dbReference>
<dbReference type="Gene3D" id="1.10.10.10">
    <property type="entry name" value="Winged helix-like DNA-binding domain superfamily/Winged helix DNA-binding domain"/>
    <property type="match status" value="1"/>
</dbReference>
<keyword evidence="4" id="KW-0731">Sigma factor</keyword>
<dbReference type="GO" id="GO:0016987">
    <property type="term" value="F:sigma factor activity"/>
    <property type="evidence" value="ECO:0007669"/>
    <property type="project" value="UniProtKB-KW"/>
</dbReference>
<dbReference type="GO" id="GO:0006352">
    <property type="term" value="P:DNA-templated transcription initiation"/>
    <property type="evidence" value="ECO:0007669"/>
    <property type="project" value="InterPro"/>
</dbReference>
<accession>A0A7I9ZL21</accession>
<dbReference type="InterPro" id="IPR039425">
    <property type="entry name" value="RNA_pol_sigma-70-like"/>
</dbReference>
<dbReference type="CDD" id="cd06171">
    <property type="entry name" value="Sigma70_r4"/>
    <property type="match status" value="1"/>
</dbReference>
<evidence type="ECO:0000259" key="9">
    <source>
        <dbReference type="Pfam" id="PF12680"/>
    </source>
</evidence>
<evidence type="ECO:0000256" key="5">
    <source>
        <dbReference type="ARBA" id="ARBA00023125"/>
    </source>
</evidence>
<evidence type="ECO:0000256" key="2">
    <source>
        <dbReference type="ARBA" id="ARBA00011344"/>
    </source>
</evidence>
<dbReference type="InterPro" id="IPR037401">
    <property type="entry name" value="SnoaL-like"/>
</dbReference>
<dbReference type="InterPro" id="IPR014284">
    <property type="entry name" value="RNA_pol_sigma-70_dom"/>
</dbReference>
<evidence type="ECO:0000259" key="7">
    <source>
        <dbReference type="Pfam" id="PF04542"/>
    </source>
</evidence>
<evidence type="ECO:0000259" key="8">
    <source>
        <dbReference type="Pfam" id="PF08281"/>
    </source>
</evidence>
<evidence type="ECO:0000256" key="1">
    <source>
        <dbReference type="ARBA" id="ARBA00010641"/>
    </source>
</evidence>
<keyword evidence="3" id="KW-0805">Transcription regulation</keyword>
<feature type="domain" description="RNA polymerase sigma-70 region 2" evidence="7">
    <location>
        <begin position="27"/>
        <end position="92"/>
    </location>
</feature>
<evidence type="ECO:0000256" key="6">
    <source>
        <dbReference type="ARBA" id="ARBA00023163"/>
    </source>
</evidence>
<dbReference type="Gene3D" id="3.10.450.50">
    <property type="match status" value="1"/>
</dbReference>
<dbReference type="InterPro" id="IPR013249">
    <property type="entry name" value="RNA_pol_sigma70_r4_t2"/>
</dbReference>
<dbReference type="SUPFAM" id="SSF54427">
    <property type="entry name" value="NTF2-like"/>
    <property type="match status" value="1"/>
</dbReference>
<evidence type="ECO:0000313" key="10">
    <source>
        <dbReference type="EMBL" id="GFH01742.1"/>
    </source>
</evidence>
<evidence type="ECO:0000256" key="4">
    <source>
        <dbReference type="ARBA" id="ARBA00023082"/>
    </source>
</evidence>
<keyword evidence="11" id="KW-1185">Reference proteome</keyword>
<sequence>MTYDQHVASLIAAQSGDDRAFAELTGRYAVELHTHCYRMLGSVHDADEALQDVWFRAWRGLGGFTGRGTVRGWLYRIATNVCLTMIEQRGRRMLPIDLSSPPVTETAWLEPYPDTVPLLLDNRSDPHERAERREHLTLAFVAALQHLPGNERAALLLREVVGYSASEVADLMDTSVAAVNSALQRARRMVGERIGGGNSAARPAPQDKQLAQVVDAYVDAMERADLAALVGLLTDDVTWSMPPMGSWFRGRDAVTAFLADGPMRHKWRHLVTAANGQPAVGCYVWSPEECCFLAQVLDVLTVDDGAITAVTSFVDGALMSRFGLPATLDG</sequence>
<dbReference type="Pfam" id="PF08281">
    <property type="entry name" value="Sigma70_r4_2"/>
    <property type="match status" value="1"/>
</dbReference>
<dbReference type="NCBIfam" id="TIGR02937">
    <property type="entry name" value="sigma70-ECF"/>
    <property type="match status" value="1"/>
</dbReference>
<dbReference type="InterPro" id="IPR032710">
    <property type="entry name" value="NTF2-like_dom_sf"/>
</dbReference>
<protein>
    <submittedName>
        <fullName evidence="10">RNA polymerase sigma factor</fullName>
    </submittedName>
</protein>
<comment type="similarity">
    <text evidence="1">Belongs to the sigma-70 factor family. ECF subfamily.</text>
</comment>
<dbReference type="SUPFAM" id="SSF88946">
    <property type="entry name" value="Sigma2 domain of RNA polymerase sigma factors"/>
    <property type="match status" value="1"/>
</dbReference>
<keyword evidence="6" id="KW-0804">Transcription</keyword>
<keyword evidence="5" id="KW-0238">DNA-binding</keyword>
<organism evidence="10 11">
    <name type="scientific">Mycolicibacterium hippocampi</name>
    <dbReference type="NCBI Taxonomy" id="659824"/>
    <lineage>
        <taxon>Bacteria</taxon>
        <taxon>Bacillati</taxon>
        <taxon>Actinomycetota</taxon>
        <taxon>Actinomycetes</taxon>
        <taxon>Mycobacteriales</taxon>
        <taxon>Mycobacteriaceae</taxon>
        <taxon>Mycolicibacterium</taxon>
    </lineage>
</organism>